<dbReference type="AlphaFoldDB" id="A0A2T2XDZ3"/>
<reference evidence="1 2" key="1">
    <citation type="journal article" date="2014" name="BMC Genomics">
        <title>Comparison of environmental and isolate Sulfobacillus genomes reveals diverse carbon, sulfur, nitrogen, and hydrogen metabolisms.</title>
        <authorList>
            <person name="Justice N.B."/>
            <person name="Norman A."/>
            <person name="Brown C.T."/>
            <person name="Singh A."/>
            <person name="Thomas B.C."/>
            <person name="Banfield J.F."/>
        </authorList>
    </citation>
    <scope>NUCLEOTIDE SEQUENCE [LARGE SCALE GENOMIC DNA]</scope>
    <source>
        <strain evidence="1">AMDSBA4</strain>
    </source>
</reference>
<proteinExistence type="predicted"/>
<comment type="caution">
    <text evidence="1">The sequence shown here is derived from an EMBL/GenBank/DDBJ whole genome shotgun (WGS) entry which is preliminary data.</text>
</comment>
<evidence type="ECO:0008006" key="3">
    <source>
        <dbReference type="Google" id="ProtNLM"/>
    </source>
</evidence>
<gene>
    <name evidence="1" type="ORF">C7B46_13020</name>
</gene>
<name>A0A2T2XDZ3_9FIRM</name>
<dbReference type="EMBL" id="PXYW01000033">
    <property type="protein sequence ID" value="PSR32677.1"/>
    <property type="molecule type" value="Genomic_DNA"/>
</dbReference>
<evidence type="ECO:0000313" key="1">
    <source>
        <dbReference type="EMBL" id="PSR32677.1"/>
    </source>
</evidence>
<sequence length="265" mass="30521">MEKQFGIVSRYPEHLAQFSPAYYEVKDVTGVWHDPLPDAIPMVSIFGDNQLAKAHPDWVQVGPDGMPGTRQSPYFDWDTLCPSQDSVWDQALSWVRQAISANHGQSLRLDDVSFAREGFCQCRECDRKRGSQDFLSYRIDRLTEFVQTVRPLVQNLHFTVYPDPFPGHLERRFGLSLERLCALVDTFVVPIYDIYYGTTYWLEILAQAFRERIDGHWFVELYGLGVEEKSLQHAAEVAWAYANGVIIAYDNNLDKLLSVKRHVKA</sequence>
<evidence type="ECO:0000313" key="2">
    <source>
        <dbReference type="Proteomes" id="UP000242972"/>
    </source>
</evidence>
<organism evidence="1 2">
    <name type="scientific">Sulfobacillus benefaciens</name>
    <dbReference type="NCBI Taxonomy" id="453960"/>
    <lineage>
        <taxon>Bacteria</taxon>
        <taxon>Bacillati</taxon>
        <taxon>Bacillota</taxon>
        <taxon>Clostridia</taxon>
        <taxon>Eubacteriales</taxon>
        <taxon>Clostridiales Family XVII. Incertae Sedis</taxon>
        <taxon>Sulfobacillus</taxon>
    </lineage>
</organism>
<dbReference type="Proteomes" id="UP000242972">
    <property type="component" value="Unassembled WGS sequence"/>
</dbReference>
<protein>
    <recommendedName>
        <fullName evidence="3">DUF4015 domain-containing protein</fullName>
    </recommendedName>
</protein>
<accession>A0A2T2XDZ3</accession>